<evidence type="ECO:0000256" key="1">
    <source>
        <dbReference type="SAM" id="Phobius"/>
    </source>
</evidence>
<name>A0ABT5XAK7_9EURY</name>
<sequence>MICLSRSRAGCSFEEEFVDLLELNGYRVEGWRRSDDGLVEMAASRMDEVGHEITYVIYHMESDLPLTEGDLARIERKREEIRREITVLLSPSSGFSRSASDLAARQGVRLWGPSEVDRLRRNVAEKRGLLRGGGGDRPVIAAAGKKKRFKAKAVALILLLLLLLSGALLHAKTGSIDLPGELSDLAGVIGSFNLDLEEIRRSAAQVIGEAASELREYVSGLLGGEHKA</sequence>
<evidence type="ECO:0000313" key="2">
    <source>
        <dbReference type="EMBL" id="MDF0591711.1"/>
    </source>
</evidence>
<keyword evidence="1" id="KW-1133">Transmembrane helix</keyword>
<gene>
    <name evidence="2" type="ORF">P0O15_11135</name>
</gene>
<keyword evidence="3" id="KW-1185">Reference proteome</keyword>
<evidence type="ECO:0008006" key="4">
    <source>
        <dbReference type="Google" id="ProtNLM"/>
    </source>
</evidence>
<keyword evidence="1" id="KW-0472">Membrane</keyword>
<proteinExistence type="predicted"/>
<accession>A0ABT5XAK7</accession>
<dbReference type="RefSeq" id="WP_316967437.1">
    <property type="nucleotide sequence ID" value="NZ_JARFPK010000057.1"/>
</dbReference>
<reference evidence="2 3" key="1">
    <citation type="submission" date="2023-03" db="EMBL/GenBank/DDBJ databases">
        <title>WGS of Methanotrichaceae archaeon Mx.</title>
        <authorList>
            <person name="Sorokin D.Y."/>
            <person name="Merkel A.Y."/>
        </authorList>
    </citation>
    <scope>NUCLEOTIDE SEQUENCE [LARGE SCALE GENOMIC DNA]</scope>
    <source>
        <strain evidence="2 3">Mx</strain>
    </source>
</reference>
<protein>
    <recommendedName>
        <fullName evidence="4">Restriction endonuclease type IV Mrr domain-containing protein</fullName>
    </recommendedName>
</protein>
<evidence type="ECO:0000313" key="3">
    <source>
        <dbReference type="Proteomes" id="UP001220010"/>
    </source>
</evidence>
<dbReference type="Proteomes" id="UP001220010">
    <property type="component" value="Unassembled WGS sequence"/>
</dbReference>
<comment type="caution">
    <text evidence="2">The sequence shown here is derived from an EMBL/GenBank/DDBJ whole genome shotgun (WGS) entry which is preliminary data.</text>
</comment>
<feature type="transmembrane region" description="Helical" evidence="1">
    <location>
        <begin position="153"/>
        <end position="171"/>
    </location>
</feature>
<keyword evidence="1" id="KW-0812">Transmembrane</keyword>
<dbReference type="EMBL" id="JARFPK010000057">
    <property type="protein sequence ID" value="MDF0591711.1"/>
    <property type="molecule type" value="Genomic_DNA"/>
</dbReference>
<organism evidence="2 3">
    <name type="scientific">Candidatus Methanocrinis natronophilus</name>
    <dbReference type="NCBI Taxonomy" id="3033396"/>
    <lineage>
        <taxon>Archaea</taxon>
        <taxon>Methanobacteriati</taxon>
        <taxon>Methanobacteriota</taxon>
        <taxon>Stenosarchaea group</taxon>
        <taxon>Methanomicrobia</taxon>
        <taxon>Methanotrichales</taxon>
        <taxon>Methanotrichaceae</taxon>
        <taxon>Methanocrinis</taxon>
    </lineage>
</organism>